<organism evidence="3 4">
    <name type="scientific">Cystoisospora suis</name>
    <dbReference type="NCBI Taxonomy" id="483139"/>
    <lineage>
        <taxon>Eukaryota</taxon>
        <taxon>Sar</taxon>
        <taxon>Alveolata</taxon>
        <taxon>Apicomplexa</taxon>
        <taxon>Conoidasida</taxon>
        <taxon>Coccidia</taxon>
        <taxon>Eucoccidiorida</taxon>
        <taxon>Eimeriorina</taxon>
        <taxon>Sarcocystidae</taxon>
        <taxon>Cystoisospora</taxon>
    </lineage>
</organism>
<dbReference type="Proteomes" id="UP000221165">
    <property type="component" value="Unassembled WGS sequence"/>
</dbReference>
<sequence length="230" mass="24926">MDTFARVFLLLGFLWTVGDWLNLDAPTKNDGVVCVYAARVPVRTAVRPASAAVDATADMAELQAEVERRKKNSNSKSRKSWSGARPGKMLAVLGAVVGFFASAVALWKCRAAALGATRSHSKVTGAAASRRLAEDPSEACVSSYCQQSVFVSTVNGWTEWHPPVKDADGLHSSQFHAFFGAAGETQSHRLQPLLSCSLSRIHRTSRHISPREAVFCDCSRPRSPSSLSHR</sequence>
<evidence type="ECO:0000256" key="1">
    <source>
        <dbReference type="SAM" id="Coils"/>
    </source>
</evidence>
<evidence type="ECO:0008006" key="5">
    <source>
        <dbReference type="Google" id="ProtNLM"/>
    </source>
</evidence>
<keyword evidence="1" id="KW-0175">Coiled coil</keyword>
<feature type="chain" id="PRO_5013174736" description="Transmembrane protein" evidence="2">
    <location>
        <begin position="21"/>
        <end position="230"/>
    </location>
</feature>
<feature type="signal peptide" evidence="2">
    <location>
        <begin position="1"/>
        <end position="20"/>
    </location>
</feature>
<dbReference type="EMBL" id="MIGC01003276">
    <property type="protein sequence ID" value="PHJ19693.1"/>
    <property type="molecule type" value="Genomic_DNA"/>
</dbReference>
<comment type="caution">
    <text evidence="3">The sequence shown here is derived from an EMBL/GenBank/DDBJ whole genome shotgun (WGS) entry which is preliminary data.</text>
</comment>
<reference evidence="3 4" key="1">
    <citation type="journal article" date="2017" name="Int. J. Parasitol.">
        <title>The genome of the protozoan parasite Cystoisospora suis and a reverse vaccinology approach to identify vaccine candidates.</title>
        <authorList>
            <person name="Palmieri N."/>
            <person name="Shrestha A."/>
            <person name="Ruttkowski B."/>
            <person name="Beck T."/>
            <person name="Vogl C."/>
            <person name="Tomley F."/>
            <person name="Blake D.P."/>
            <person name="Joachim A."/>
        </authorList>
    </citation>
    <scope>NUCLEOTIDE SEQUENCE [LARGE SCALE GENOMIC DNA]</scope>
    <source>
        <strain evidence="3 4">Wien I</strain>
    </source>
</reference>
<evidence type="ECO:0000313" key="3">
    <source>
        <dbReference type="EMBL" id="PHJ19693.1"/>
    </source>
</evidence>
<dbReference type="GeneID" id="94429841"/>
<keyword evidence="4" id="KW-1185">Reference proteome</keyword>
<protein>
    <recommendedName>
        <fullName evidence="5">Transmembrane protein</fullName>
    </recommendedName>
</protein>
<gene>
    <name evidence="3" type="ORF">CSUI_006472</name>
</gene>
<dbReference type="VEuPathDB" id="ToxoDB:CSUI_006472"/>
<dbReference type="AlphaFoldDB" id="A0A2C6KU90"/>
<feature type="coiled-coil region" evidence="1">
    <location>
        <begin position="52"/>
        <end position="79"/>
    </location>
</feature>
<evidence type="ECO:0000313" key="4">
    <source>
        <dbReference type="Proteomes" id="UP000221165"/>
    </source>
</evidence>
<evidence type="ECO:0000256" key="2">
    <source>
        <dbReference type="SAM" id="SignalP"/>
    </source>
</evidence>
<keyword evidence="2" id="KW-0732">Signal</keyword>
<dbReference type="RefSeq" id="XP_067921390.1">
    <property type="nucleotide sequence ID" value="XM_068066630.1"/>
</dbReference>
<proteinExistence type="predicted"/>
<name>A0A2C6KU90_9APIC</name>
<accession>A0A2C6KU90</accession>